<dbReference type="OMA" id="EQCKKCR"/>
<dbReference type="FunFam" id="3.40.50.1220:FF:000029">
    <property type="entry name" value="NAD-dependent protein deacetylase sirtuin-6 isoform X2"/>
    <property type="match status" value="1"/>
</dbReference>
<keyword evidence="11" id="KW-1185">Reference proteome</keyword>
<evidence type="ECO:0000256" key="5">
    <source>
        <dbReference type="ARBA" id="ARBA00023027"/>
    </source>
</evidence>
<dbReference type="STRING" id="46731.A0A3M6THL5"/>
<keyword evidence="2" id="KW-0808">Transferase</keyword>
<dbReference type="GO" id="GO:0070403">
    <property type="term" value="F:NAD+ binding"/>
    <property type="evidence" value="ECO:0007669"/>
    <property type="project" value="InterPro"/>
</dbReference>
<dbReference type="GO" id="GO:0046872">
    <property type="term" value="F:metal ion binding"/>
    <property type="evidence" value="ECO:0007669"/>
    <property type="project" value="UniProtKB-KW"/>
</dbReference>
<dbReference type="PANTHER" id="PTHR11085:SF12">
    <property type="entry name" value="NAD-DEPENDENT PROTEIN DEACYLASE SIRTUIN-6"/>
    <property type="match status" value="1"/>
</dbReference>
<dbReference type="InterPro" id="IPR050134">
    <property type="entry name" value="NAD-dep_sirtuin_deacylases"/>
</dbReference>
<dbReference type="GO" id="GO:0005634">
    <property type="term" value="C:nucleus"/>
    <property type="evidence" value="ECO:0007669"/>
    <property type="project" value="TreeGrafter"/>
</dbReference>
<dbReference type="PANTHER" id="PTHR11085">
    <property type="entry name" value="NAD-DEPENDENT PROTEIN DEACYLASE SIRTUIN-5, MITOCHONDRIAL-RELATED"/>
    <property type="match status" value="1"/>
</dbReference>
<dbReference type="SUPFAM" id="SSF52467">
    <property type="entry name" value="DHS-like NAD/FAD-binding domain"/>
    <property type="match status" value="1"/>
</dbReference>
<dbReference type="GO" id="GO:0000122">
    <property type="term" value="P:negative regulation of transcription by RNA polymerase II"/>
    <property type="evidence" value="ECO:0007669"/>
    <property type="project" value="TreeGrafter"/>
</dbReference>
<feature type="domain" description="Deacetylase sirtuin-type" evidence="9">
    <location>
        <begin position="27"/>
        <end position="270"/>
    </location>
</feature>
<evidence type="ECO:0000259" key="9">
    <source>
        <dbReference type="PROSITE" id="PS50305"/>
    </source>
</evidence>
<protein>
    <recommendedName>
        <fullName evidence="1">protein acetyllysine N-acetyltransferase</fullName>
        <ecNumber evidence="1">2.3.1.286</ecNumber>
    </recommendedName>
</protein>
<dbReference type="Proteomes" id="UP000275408">
    <property type="component" value="Unassembled WGS sequence"/>
</dbReference>
<evidence type="ECO:0000256" key="4">
    <source>
        <dbReference type="ARBA" id="ARBA00022833"/>
    </source>
</evidence>
<name>A0A3M6THL5_POCDA</name>
<comment type="similarity">
    <text evidence="6">Belongs to the sirtuin family. Class IV subfamily.</text>
</comment>
<feature type="region of interest" description="Disordered" evidence="8">
    <location>
        <begin position="291"/>
        <end position="332"/>
    </location>
</feature>
<proteinExistence type="inferred from homology"/>
<gene>
    <name evidence="10" type="ORF">pdam_00021852</name>
</gene>
<evidence type="ECO:0000313" key="10">
    <source>
        <dbReference type="EMBL" id="RMX40768.1"/>
    </source>
</evidence>
<dbReference type="PROSITE" id="PS50305">
    <property type="entry name" value="SIRTUIN"/>
    <property type="match status" value="1"/>
</dbReference>
<dbReference type="EC" id="2.3.1.286" evidence="1"/>
<dbReference type="InterPro" id="IPR029035">
    <property type="entry name" value="DHS-like_NAD/FAD-binding_dom"/>
</dbReference>
<evidence type="ECO:0000313" key="11">
    <source>
        <dbReference type="Proteomes" id="UP000275408"/>
    </source>
</evidence>
<dbReference type="Pfam" id="PF02146">
    <property type="entry name" value="SIR2"/>
    <property type="match status" value="1"/>
</dbReference>
<keyword evidence="5" id="KW-0520">NAD</keyword>
<sequence>MSVNYAAGLSYYPHKGKCGQPELFDSPEQLEIKMAEFTKLFREAKHIVFHTGAGVSTSVGIPDFRGPKGVWTLEEKGKAPQMETTFDDAKPSITHMALVRLVEENFVQYIISQNVDGLHIKSGLARSHLSELHGNMFIEKCDRCETEYIRKNAVTTVGLKKTGRVCVKKGVRGNCRGKLRDTILDWEDSLPYKDLVMAEHHSRQADLAICLGTSLQIQPSGNLPLFTVRNGGKLVIVNLQKTRHDKKATLVINHYVDGVMKELMDRLGISIPSFTGKPWWTDSDSETKYPAKKEEMEEYEEKHELSHETCEELPVKRLKQDFEKDPHDNNDP</sequence>
<dbReference type="FunFam" id="3.40.50.1220:FF:000038">
    <property type="entry name" value="NAD-dependent protein deacetylase sirtuin-6 isoform X2"/>
    <property type="match status" value="1"/>
</dbReference>
<accession>A0A3M6THL5</accession>
<dbReference type="OrthoDB" id="2919105at2759"/>
<reference evidence="10 11" key="1">
    <citation type="journal article" date="2018" name="Sci. Rep.">
        <title>Comparative analysis of the Pocillopora damicornis genome highlights role of immune system in coral evolution.</title>
        <authorList>
            <person name="Cunning R."/>
            <person name="Bay R.A."/>
            <person name="Gillette P."/>
            <person name="Baker A.C."/>
            <person name="Traylor-Knowles N."/>
        </authorList>
    </citation>
    <scope>NUCLEOTIDE SEQUENCE [LARGE SCALE GENOMIC DNA]</scope>
    <source>
        <strain evidence="10">RSMAS</strain>
        <tissue evidence="10">Whole animal</tissue>
    </source>
</reference>
<organism evidence="10 11">
    <name type="scientific">Pocillopora damicornis</name>
    <name type="common">Cauliflower coral</name>
    <name type="synonym">Millepora damicornis</name>
    <dbReference type="NCBI Taxonomy" id="46731"/>
    <lineage>
        <taxon>Eukaryota</taxon>
        <taxon>Metazoa</taxon>
        <taxon>Cnidaria</taxon>
        <taxon>Anthozoa</taxon>
        <taxon>Hexacorallia</taxon>
        <taxon>Scleractinia</taxon>
        <taxon>Astrocoeniina</taxon>
        <taxon>Pocilloporidae</taxon>
        <taxon>Pocillopora</taxon>
    </lineage>
</organism>
<dbReference type="AlphaFoldDB" id="A0A3M6THL5"/>
<evidence type="ECO:0000256" key="7">
    <source>
        <dbReference type="PROSITE-ProRule" id="PRU00236"/>
    </source>
</evidence>
<feature type="binding site" evidence="7">
    <location>
        <position position="141"/>
    </location>
    <ligand>
        <name>Zn(2+)</name>
        <dbReference type="ChEBI" id="CHEBI:29105"/>
    </ligand>
</feature>
<feature type="binding site" evidence="7">
    <location>
        <position position="175"/>
    </location>
    <ligand>
        <name>Zn(2+)</name>
        <dbReference type="ChEBI" id="CHEBI:29105"/>
    </ligand>
</feature>
<evidence type="ECO:0000256" key="2">
    <source>
        <dbReference type="ARBA" id="ARBA00022679"/>
    </source>
</evidence>
<dbReference type="CDD" id="cd01410">
    <property type="entry name" value="SIRT7"/>
    <property type="match status" value="1"/>
</dbReference>
<dbReference type="InterPro" id="IPR003000">
    <property type="entry name" value="Sirtuin"/>
</dbReference>
<evidence type="ECO:0000256" key="3">
    <source>
        <dbReference type="ARBA" id="ARBA00022723"/>
    </source>
</evidence>
<evidence type="ECO:0000256" key="6">
    <source>
        <dbReference type="ARBA" id="ARBA00038170"/>
    </source>
</evidence>
<evidence type="ECO:0000256" key="1">
    <source>
        <dbReference type="ARBA" id="ARBA00012928"/>
    </source>
</evidence>
<dbReference type="GO" id="GO:0046969">
    <property type="term" value="F:histone H3K9 deacetylase activity, NAD-dependent"/>
    <property type="evidence" value="ECO:0007669"/>
    <property type="project" value="TreeGrafter"/>
</dbReference>
<feature type="active site" description="Proton acceptor" evidence="7">
    <location>
        <position position="133"/>
    </location>
</feature>
<feature type="binding site" evidence="7">
    <location>
        <position position="166"/>
    </location>
    <ligand>
        <name>Zn(2+)</name>
        <dbReference type="ChEBI" id="CHEBI:29105"/>
    </ligand>
</feature>
<keyword evidence="3 7" id="KW-0479">Metal-binding</keyword>
<keyword evidence="4 7" id="KW-0862">Zinc</keyword>
<dbReference type="GO" id="GO:0003714">
    <property type="term" value="F:transcription corepressor activity"/>
    <property type="evidence" value="ECO:0007669"/>
    <property type="project" value="TreeGrafter"/>
</dbReference>
<comment type="caution">
    <text evidence="10">The sequence shown here is derived from an EMBL/GenBank/DDBJ whole genome shotgun (WGS) entry which is preliminary data.</text>
</comment>
<feature type="binding site" evidence="7">
    <location>
        <position position="144"/>
    </location>
    <ligand>
        <name>Zn(2+)</name>
        <dbReference type="ChEBI" id="CHEBI:29105"/>
    </ligand>
</feature>
<dbReference type="Gene3D" id="2.20.28.200">
    <property type="match status" value="1"/>
</dbReference>
<dbReference type="EMBL" id="RCHS01003575">
    <property type="protein sequence ID" value="RMX40768.1"/>
    <property type="molecule type" value="Genomic_DNA"/>
</dbReference>
<dbReference type="Gene3D" id="3.40.50.1220">
    <property type="entry name" value="TPP-binding domain"/>
    <property type="match status" value="1"/>
</dbReference>
<dbReference type="InterPro" id="IPR026590">
    <property type="entry name" value="Ssirtuin_cat_dom"/>
</dbReference>
<evidence type="ECO:0000256" key="8">
    <source>
        <dbReference type="SAM" id="MobiDB-lite"/>
    </source>
</evidence>